<dbReference type="InterPro" id="IPR005336">
    <property type="entry name" value="MPC"/>
</dbReference>
<evidence type="ECO:0000256" key="5">
    <source>
        <dbReference type="ARBA" id="ARBA00022792"/>
    </source>
</evidence>
<dbReference type="PANTHER" id="PTHR14154">
    <property type="entry name" value="UPF0041 BRAIN PROTEIN 44-RELATED"/>
    <property type="match status" value="1"/>
</dbReference>
<evidence type="ECO:0000256" key="4">
    <source>
        <dbReference type="ARBA" id="ARBA00022692"/>
    </source>
</evidence>
<evidence type="ECO:0000256" key="1">
    <source>
        <dbReference type="ARBA" id="ARBA00004448"/>
    </source>
</evidence>
<gene>
    <name evidence="10" type="ORF">BDY17DRAFT_304383</name>
</gene>
<dbReference type="Pfam" id="PF03650">
    <property type="entry name" value="MPC"/>
    <property type="match status" value="1"/>
</dbReference>
<keyword evidence="4" id="KW-0812">Transmembrane</keyword>
<organism evidence="10 11">
    <name type="scientific">Neohortaea acidophila</name>
    <dbReference type="NCBI Taxonomy" id="245834"/>
    <lineage>
        <taxon>Eukaryota</taxon>
        <taxon>Fungi</taxon>
        <taxon>Dikarya</taxon>
        <taxon>Ascomycota</taxon>
        <taxon>Pezizomycotina</taxon>
        <taxon>Dothideomycetes</taxon>
        <taxon>Dothideomycetidae</taxon>
        <taxon>Mycosphaerellales</taxon>
        <taxon>Teratosphaeriaceae</taxon>
        <taxon>Neohortaea</taxon>
    </lineage>
</organism>
<comment type="subcellular location">
    <subcellularLocation>
        <location evidence="1 9">Mitochondrion inner membrane</location>
        <topology evidence="1 9">Multi-pass membrane protein</topology>
    </subcellularLocation>
</comment>
<keyword evidence="7 9" id="KW-0496">Mitochondrion</keyword>
<comment type="function">
    <text evidence="9">Mediates the uptake of pyruvate into mitochondria.</text>
</comment>
<dbReference type="GeneID" id="54475723"/>
<dbReference type="EMBL" id="MU001641">
    <property type="protein sequence ID" value="KAF2479663.1"/>
    <property type="molecule type" value="Genomic_DNA"/>
</dbReference>
<comment type="similarity">
    <text evidence="2 9">Belongs to the mitochondrial pyruvate carrier (MPC) (TC 2.A.105) family.</text>
</comment>
<accession>A0A6A6PJG5</accession>
<dbReference type="AlphaFoldDB" id="A0A6A6PJG5"/>
<dbReference type="Proteomes" id="UP000799767">
    <property type="component" value="Unassembled WGS sequence"/>
</dbReference>
<keyword evidence="6" id="KW-1133">Transmembrane helix</keyword>
<dbReference type="RefSeq" id="XP_033586233.1">
    <property type="nucleotide sequence ID" value="XM_033734721.1"/>
</dbReference>
<dbReference type="GO" id="GO:0006850">
    <property type="term" value="P:pyruvate import into mitochondria"/>
    <property type="evidence" value="ECO:0007669"/>
    <property type="project" value="InterPro"/>
</dbReference>
<keyword evidence="5 9" id="KW-0999">Mitochondrion inner membrane</keyword>
<evidence type="ECO:0000256" key="3">
    <source>
        <dbReference type="ARBA" id="ARBA00022448"/>
    </source>
</evidence>
<evidence type="ECO:0000256" key="9">
    <source>
        <dbReference type="RuleBase" id="RU363100"/>
    </source>
</evidence>
<keyword evidence="3 9" id="KW-0813">Transport</keyword>
<evidence type="ECO:0000256" key="7">
    <source>
        <dbReference type="ARBA" id="ARBA00023128"/>
    </source>
</evidence>
<name>A0A6A6PJG5_9PEZI</name>
<evidence type="ECO:0000313" key="10">
    <source>
        <dbReference type="EMBL" id="KAF2479663.1"/>
    </source>
</evidence>
<sequence length="167" mass="18309">MSAKFGQRFGASMRQNFQRFAQRRAQSTATTTPEAAASQSGFQKLWNSPIGPKTVHFWAPIMKWGVVLAGAADFARPASSLSISQNVALSCTGLIWTRWCFVIKPRNLFLASVNFSVALVGITQIARVVAYQRSLTPEERAKTELGTIERVVEHPGKLVDAAKGEKV</sequence>
<reference evidence="10" key="1">
    <citation type="journal article" date="2020" name="Stud. Mycol.">
        <title>101 Dothideomycetes genomes: a test case for predicting lifestyles and emergence of pathogens.</title>
        <authorList>
            <person name="Haridas S."/>
            <person name="Albert R."/>
            <person name="Binder M."/>
            <person name="Bloem J."/>
            <person name="Labutti K."/>
            <person name="Salamov A."/>
            <person name="Andreopoulos B."/>
            <person name="Baker S."/>
            <person name="Barry K."/>
            <person name="Bills G."/>
            <person name="Bluhm B."/>
            <person name="Cannon C."/>
            <person name="Castanera R."/>
            <person name="Culley D."/>
            <person name="Daum C."/>
            <person name="Ezra D."/>
            <person name="Gonzalez J."/>
            <person name="Henrissat B."/>
            <person name="Kuo A."/>
            <person name="Liang C."/>
            <person name="Lipzen A."/>
            <person name="Lutzoni F."/>
            <person name="Magnuson J."/>
            <person name="Mondo S."/>
            <person name="Nolan M."/>
            <person name="Ohm R."/>
            <person name="Pangilinan J."/>
            <person name="Park H.-J."/>
            <person name="Ramirez L."/>
            <person name="Alfaro M."/>
            <person name="Sun H."/>
            <person name="Tritt A."/>
            <person name="Yoshinaga Y."/>
            <person name="Zwiers L.-H."/>
            <person name="Turgeon B."/>
            <person name="Goodwin S."/>
            <person name="Spatafora J."/>
            <person name="Crous P."/>
            <person name="Grigoriev I."/>
        </authorList>
    </citation>
    <scope>NUCLEOTIDE SEQUENCE</scope>
    <source>
        <strain evidence="10">CBS 113389</strain>
    </source>
</reference>
<evidence type="ECO:0000313" key="11">
    <source>
        <dbReference type="Proteomes" id="UP000799767"/>
    </source>
</evidence>
<keyword evidence="11" id="KW-1185">Reference proteome</keyword>
<protein>
    <recommendedName>
        <fullName evidence="9">Mitochondrial pyruvate carrier</fullName>
    </recommendedName>
</protein>
<evidence type="ECO:0000256" key="8">
    <source>
        <dbReference type="ARBA" id="ARBA00023136"/>
    </source>
</evidence>
<evidence type="ECO:0000256" key="2">
    <source>
        <dbReference type="ARBA" id="ARBA00006416"/>
    </source>
</evidence>
<proteinExistence type="inferred from homology"/>
<keyword evidence="8" id="KW-0472">Membrane</keyword>
<dbReference type="OrthoDB" id="869189at2759"/>
<evidence type="ECO:0000256" key="6">
    <source>
        <dbReference type="ARBA" id="ARBA00022989"/>
    </source>
</evidence>
<dbReference type="GO" id="GO:0005743">
    <property type="term" value="C:mitochondrial inner membrane"/>
    <property type="evidence" value="ECO:0007669"/>
    <property type="project" value="UniProtKB-SubCell"/>
</dbReference>